<dbReference type="InterPro" id="IPR006553">
    <property type="entry name" value="Leu-rich_rpt_Cys-con_subtyp"/>
</dbReference>
<dbReference type="GO" id="GO:0031146">
    <property type="term" value="P:SCF-dependent proteasomal ubiquitin-dependent protein catabolic process"/>
    <property type="evidence" value="ECO:0007669"/>
    <property type="project" value="TreeGrafter"/>
</dbReference>
<sequence>MTKLLMPIGGVEKLPTDCWQLVFHHLNNDDLKAVSLVCKDFLTDSNLVKKSLNVIHPDVSMLSQQLKRFTQLKTIDFSRLQGGDLDGAIREVARSKLSLESLTFCREATFKTESLRELGSNSNLLKTLNRFDTECRNDNDLEVIANSFMNLEHVSIGHCPTKRNPSPYIPSDSGVIFLASKLKLLNTICIKGGHGISDDSIVALSLNCVFLNDVTIYGSGSEITETGIGRLLRNRPNLEALFISGINQDPSEITIENSISHAKSLTSLSFMGMSVSDKLLMEIAKAKLPLKDLQLAFCRNCSASGLLTVLTNNLRNLTMYCTKVDMDMVVLNGNIRNLTRIVIFGCANNLTKSTLFLLPTKCPSLVEMKIQDVKLELDGGAEIISLCKNHNIQNLQLGFKAGITSDELLQLFVLRSPNLRVLDLSYCHQVTSKGIEAVLKNCKFITNLKLRGYRKSMIIEADSELSELNLKVLELTSSYIDDEGLGVIARKCPRLMYLHLWCCNNVTTRGIKNAVGNINTLTDLRLTYCNEVKSGELLEWMLSTGSLASLKRITIPQRMDATEEQREELLRRGCIFSHLMQF</sequence>
<proteinExistence type="predicted"/>
<comment type="caution">
    <text evidence="2">The sequence shown here is derived from an EMBL/GenBank/DDBJ whole genome shotgun (WGS) entry which is preliminary data.</text>
</comment>
<accession>A0A1R3IX64</accession>
<dbReference type="Gene3D" id="3.80.10.10">
    <property type="entry name" value="Ribonuclease Inhibitor"/>
    <property type="match status" value="4"/>
</dbReference>
<evidence type="ECO:0000259" key="1">
    <source>
        <dbReference type="Pfam" id="PF00646"/>
    </source>
</evidence>
<dbReference type="STRING" id="93759.A0A1R3IX64"/>
<dbReference type="SUPFAM" id="SSF52047">
    <property type="entry name" value="RNI-like"/>
    <property type="match status" value="2"/>
</dbReference>
<dbReference type="PANTHER" id="PTHR13318:SF247">
    <property type="entry name" value="GH16156P"/>
    <property type="match status" value="1"/>
</dbReference>
<dbReference type="InterPro" id="IPR036047">
    <property type="entry name" value="F-box-like_dom_sf"/>
</dbReference>
<keyword evidence="3" id="KW-1185">Reference proteome</keyword>
<dbReference type="PANTHER" id="PTHR13318">
    <property type="entry name" value="PARTNER OF PAIRED, ISOFORM B-RELATED"/>
    <property type="match status" value="1"/>
</dbReference>
<dbReference type="SMART" id="SM00367">
    <property type="entry name" value="LRR_CC"/>
    <property type="match status" value="6"/>
</dbReference>
<organism evidence="2 3">
    <name type="scientific">Corchorus olitorius</name>
    <dbReference type="NCBI Taxonomy" id="93759"/>
    <lineage>
        <taxon>Eukaryota</taxon>
        <taxon>Viridiplantae</taxon>
        <taxon>Streptophyta</taxon>
        <taxon>Embryophyta</taxon>
        <taxon>Tracheophyta</taxon>
        <taxon>Spermatophyta</taxon>
        <taxon>Magnoliopsida</taxon>
        <taxon>eudicotyledons</taxon>
        <taxon>Gunneridae</taxon>
        <taxon>Pentapetalae</taxon>
        <taxon>rosids</taxon>
        <taxon>malvids</taxon>
        <taxon>Malvales</taxon>
        <taxon>Malvaceae</taxon>
        <taxon>Grewioideae</taxon>
        <taxon>Apeibeae</taxon>
        <taxon>Corchorus</taxon>
    </lineage>
</organism>
<feature type="domain" description="F-box" evidence="1">
    <location>
        <begin position="13"/>
        <end position="41"/>
    </location>
</feature>
<dbReference type="Pfam" id="PF13516">
    <property type="entry name" value="LRR_6"/>
    <property type="match status" value="1"/>
</dbReference>
<dbReference type="SUPFAM" id="SSF81383">
    <property type="entry name" value="F-box domain"/>
    <property type="match status" value="1"/>
</dbReference>
<gene>
    <name evidence="2" type="ORF">COLO4_20760</name>
</gene>
<dbReference type="InterPro" id="IPR001611">
    <property type="entry name" value="Leu-rich_rpt"/>
</dbReference>
<dbReference type="EMBL" id="AWUE01017381">
    <property type="protein sequence ID" value="OMO87179.1"/>
    <property type="molecule type" value="Genomic_DNA"/>
</dbReference>
<evidence type="ECO:0000313" key="2">
    <source>
        <dbReference type="EMBL" id="OMO87179.1"/>
    </source>
</evidence>
<name>A0A1R3IX64_9ROSI</name>
<dbReference type="Pfam" id="PF00646">
    <property type="entry name" value="F-box"/>
    <property type="match status" value="1"/>
</dbReference>
<dbReference type="AlphaFoldDB" id="A0A1R3IX64"/>
<protein>
    <submittedName>
        <fullName evidence="2">Leucine-rich repeat, cysteine-containing subtype</fullName>
    </submittedName>
</protein>
<dbReference type="OrthoDB" id="6066220at2759"/>
<reference evidence="3" key="1">
    <citation type="submission" date="2013-09" db="EMBL/GenBank/DDBJ databases">
        <title>Corchorus olitorius genome sequencing.</title>
        <authorList>
            <person name="Alam M."/>
            <person name="Haque M.S."/>
            <person name="Islam M.S."/>
            <person name="Emdad E.M."/>
            <person name="Islam M.M."/>
            <person name="Ahmed B."/>
            <person name="Halim A."/>
            <person name="Hossen Q.M.M."/>
            <person name="Hossain M.Z."/>
            <person name="Ahmed R."/>
            <person name="Khan M.M."/>
            <person name="Islam R."/>
            <person name="Rashid M.M."/>
            <person name="Khan S.A."/>
            <person name="Rahman M.S."/>
            <person name="Alam M."/>
            <person name="Yahiya A.S."/>
            <person name="Khan M.S."/>
            <person name="Azam M.S."/>
            <person name="Haque T."/>
            <person name="Lashkar M.Z.H."/>
            <person name="Akhand A.I."/>
            <person name="Morshed G."/>
            <person name="Roy S."/>
            <person name="Uddin K.S."/>
            <person name="Rabeya T."/>
            <person name="Hossain A.S."/>
            <person name="Chowdhury A."/>
            <person name="Snigdha A.R."/>
            <person name="Mortoza M.S."/>
            <person name="Matin S.A."/>
            <person name="Hoque S.M.E."/>
            <person name="Islam M.K."/>
            <person name="Roy D.K."/>
            <person name="Haider R."/>
            <person name="Moosa M.M."/>
            <person name="Elias S.M."/>
            <person name="Hasan A.M."/>
            <person name="Jahan S."/>
            <person name="Shafiuddin M."/>
            <person name="Mahmood N."/>
            <person name="Shommy N.S."/>
        </authorList>
    </citation>
    <scope>NUCLEOTIDE SEQUENCE [LARGE SCALE GENOMIC DNA]</scope>
    <source>
        <strain evidence="3">cv. O-4</strain>
    </source>
</reference>
<dbReference type="InterPro" id="IPR001810">
    <property type="entry name" value="F-box_dom"/>
</dbReference>
<dbReference type="Gene3D" id="1.20.1280.50">
    <property type="match status" value="1"/>
</dbReference>
<evidence type="ECO:0000313" key="3">
    <source>
        <dbReference type="Proteomes" id="UP000187203"/>
    </source>
</evidence>
<dbReference type="Proteomes" id="UP000187203">
    <property type="component" value="Unassembled WGS sequence"/>
</dbReference>
<dbReference type="GO" id="GO:0019005">
    <property type="term" value="C:SCF ubiquitin ligase complex"/>
    <property type="evidence" value="ECO:0007669"/>
    <property type="project" value="TreeGrafter"/>
</dbReference>
<dbReference type="InterPro" id="IPR032675">
    <property type="entry name" value="LRR_dom_sf"/>
</dbReference>